<proteinExistence type="predicted"/>
<evidence type="ECO:0000256" key="1">
    <source>
        <dbReference type="SAM" id="MobiDB-lite"/>
    </source>
</evidence>
<protein>
    <submittedName>
        <fullName evidence="2">Uncharacterized protein</fullName>
    </submittedName>
</protein>
<accession>A0A2T8KRH8</accession>
<dbReference type="AlphaFoldDB" id="A0A2T8KRH8"/>
<evidence type="ECO:0000313" key="2">
    <source>
        <dbReference type="EMBL" id="PVH64750.1"/>
    </source>
</evidence>
<dbReference type="Gramene" id="PVH64750">
    <property type="protein sequence ID" value="PVH64750"/>
    <property type="gene ID" value="PAHAL_2G351200"/>
</dbReference>
<gene>
    <name evidence="2" type="ORF">PAHAL_2G351200</name>
</gene>
<reference evidence="2" key="1">
    <citation type="submission" date="2018-04" db="EMBL/GenBank/DDBJ databases">
        <title>WGS assembly of Panicum hallii.</title>
        <authorList>
            <person name="Lovell J."/>
            <person name="Jenkins J."/>
            <person name="Lowry D."/>
            <person name="Mamidi S."/>
            <person name="Sreedasyam A."/>
            <person name="Weng X."/>
            <person name="Barry K."/>
            <person name="Bonette J."/>
            <person name="Campitelli B."/>
            <person name="Daum C."/>
            <person name="Gordon S."/>
            <person name="Gould B."/>
            <person name="Lipzen A."/>
            <person name="Macqueen A."/>
            <person name="Palacio-Mejia J."/>
            <person name="Plott C."/>
            <person name="Shakirov E."/>
            <person name="Shu S."/>
            <person name="Yoshinaga Y."/>
            <person name="Zane M."/>
            <person name="Rokhsar D."/>
            <person name="Grimwood J."/>
            <person name="Schmutz J."/>
            <person name="Juenger T."/>
        </authorList>
    </citation>
    <scope>NUCLEOTIDE SEQUENCE [LARGE SCALE GENOMIC DNA]</scope>
    <source>
        <strain evidence="2">FIL2</strain>
    </source>
</reference>
<dbReference type="EMBL" id="CM008047">
    <property type="protein sequence ID" value="PVH64750.1"/>
    <property type="molecule type" value="Genomic_DNA"/>
</dbReference>
<name>A0A2T8KRH8_9POAL</name>
<sequence length="195" mass="22075">MLKMKWRILLKIPNFSLDKQKMIVTATTCLCNFIGDRMCLLVPTWRHRVFSVGVLCPRARLVLMMQIAIRLDITFMDLNLVITISVQVAGVEDADPTYCTFYSTCDCEAESLPVAIHGGRSAKGAPPSETLETQGGRKFHENKGPERLQRSSETEEREGNFSPDPLRYQSLTLPFCRREKLASSASCMRGKERQK</sequence>
<organism evidence="2">
    <name type="scientific">Panicum hallii</name>
    <dbReference type="NCBI Taxonomy" id="206008"/>
    <lineage>
        <taxon>Eukaryota</taxon>
        <taxon>Viridiplantae</taxon>
        <taxon>Streptophyta</taxon>
        <taxon>Embryophyta</taxon>
        <taxon>Tracheophyta</taxon>
        <taxon>Spermatophyta</taxon>
        <taxon>Magnoliopsida</taxon>
        <taxon>Liliopsida</taxon>
        <taxon>Poales</taxon>
        <taxon>Poaceae</taxon>
        <taxon>PACMAD clade</taxon>
        <taxon>Panicoideae</taxon>
        <taxon>Panicodae</taxon>
        <taxon>Paniceae</taxon>
        <taxon>Panicinae</taxon>
        <taxon>Panicum</taxon>
        <taxon>Panicum sect. Panicum</taxon>
    </lineage>
</organism>
<feature type="region of interest" description="Disordered" evidence="1">
    <location>
        <begin position="118"/>
        <end position="168"/>
    </location>
</feature>
<feature type="compositionally biased region" description="Basic and acidic residues" evidence="1">
    <location>
        <begin position="138"/>
        <end position="159"/>
    </location>
</feature>
<dbReference type="Proteomes" id="UP000243499">
    <property type="component" value="Chromosome 2"/>
</dbReference>